<comment type="caution">
    <text evidence="1">The sequence shown here is derived from an EMBL/GenBank/DDBJ whole genome shotgun (WGS) entry which is preliminary data.</text>
</comment>
<proteinExistence type="predicted"/>
<dbReference type="EMBL" id="JAALFG010000002">
    <property type="protein sequence ID" value="NGP17992.1"/>
    <property type="molecule type" value="Genomic_DNA"/>
</dbReference>
<evidence type="ECO:0008006" key="3">
    <source>
        <dbReference type="Google" id="ProtNLM"/>
    </source>
</evidence>
<organism evidence="1 2">
    <name type="scientific">Devosia aurantiaca</name>
    <dbReference type="NCBI Taxonomy" id="2714858"/>
    <lineage>
        <taxon>Bacteria</taxon>
        <taxon>Pseudomonadati</taxon>
        <taxon>Pseudomonadota</taxon>
        <taxon>Alphaproteobacteria</taxon>
        <taxon>Hyphomicrobiales</taxon>
        <taxon>Devosiaceae</taxon>
        <taxon>Devosia</taxon>
    </lineage>
</organism>
<sequence>MAEMTIRAATAADIDLVYRELQDVILSSPHYGERFKRHEAGRLDKTFCAGFWPWTPGTSC</sequence>
<name>A0A6M1SRG6_9HYPH</name>
<accession>A0A6M1SRG6</accession>
<protein>
    <recommendedName>
        <fullName evidence="3">N-acetyltransferase domain-containing protein</fullName>
    </recommendedName>
</protein>
<gene>
    <name evidence="1" type="ORF">G5575_10275</name>
</gene>
<reference evidence="1 2" key="2">
    <citation type="submission" date="2020-03" db="EMBL/GenBank/DDBJ databases">
        <title>Devosia chinhatensis sp. nov., isolated from a hexachlorocyclohexane (HCH) dump site in India.</title>
        <authorList>
            <person name="Kumar M."/>
            <person name="Lal R."/>
        </authorList>
    </citation>
    <scope>NUCLEOTIDE SEQUENCE [LARGE SCALE GENOMIC DNA]</scope>
    <source>
        <strain evidence="1 2">H239</strain>
    </source>
</reference>
<dbReference type="AlphaFoldDB" id="A0A6M1SRG6"/>
<keyword evidence="2" id="KW-1185">Reference proteome</keyword>
<evidence type="ECO:0000313" key="1">
    <source>
        <dbReference type="EMBL" id="NGP17992.1"/>
    </source>
</evidence>
<dbReference type="Proteomes" id="UP000474802">
    <property type="component" value="Unassembled WGS sequence"/>
</dbReference>
<reference evidence="1 2" key="1">
    <citation type="submission" date="2020-02" db="EMBL/GenBank/DDBJ databases">
        <authorList>
            <person name="Khan S.A."/>
            <person name="Jeon C.O."/>
            <person name="Chun B.H."/>
        </authorList>
    </citation>
    <scope>NUCLEOTIDE SEQUENCE [LARGE SCALE GENOMIC DNA]</scope>
    <source>
        <strain evidence="1 2">H239</strain>
    </source>
</reference>
<evidence type="ECO:0000313" key="2">
    <source>
        <dbReference type="Proteomes" id="UP000474802"/>
    </source>
</evidence>
<dbReference type="RefSeq" id="WP_164534234.1">
    <property type="nucleotide sequence ID" value="NZ_JAALFG010000002.1"/>
</dbReference>